<dbReference type="GO" id="GO:0022857">
    <property type="term" value="F:transmembrane transporter activity"/>
    <property type="evidence" value="ECO:0007669"/>
    <property type="project" value="TreeGrafter"/>
</dbReference>
<keyword evidence="5" id="KW-1185">Reference proteome</keyword>
<dbReference type="EMBL" id="BJFL01000002">
    <property type="protein sequence ID" value="GDY28996.1"/>
    <property type="molecule type" value="Genomic_DNA"/>
</dbReference>
<evidence type="ECO:0000256" key="1">
    <source>
        <dbReference type="ARBA" id="ARBA00022741"/>
    </source>
</evidence>
<dbReference type="PROSITE" id="PS00211">
    <property type="entry name" value="ABC_TRANSPORTER_1"/>
    <property type="match status" value="1"/>
</dbReference>
<evidence type="ECO:0000259" key="3">
    <source>
        <dbReference type="PROSITE" id="PS50893"/>
    </source>
</evidence>
<dbReference type="PANTHER" id="PTHR24220:SF685">
    <property type="entry name" value="ABC TRANSPORTER RELATED"/>
    <property type="match status" value="1"/>
</dbReference>
<evidence type="ECO:0000313" key="5">
    <source>
        <dbReference type="Proteomes" id="UP000298860"/>
    </source>
</evidence>
<evidence type="ECO:0000313" key="4">
    <source>
        <dbReference type="EMBL" id="GDY28996.1"/>
    </source>
</evidence>
<accession>A0A4D4J3D0</accession>
<sequence>MAERAPVMALHEVAVEYPTAGGPVTAVAGADLAVAHTGMTVLTGPSGSGKSTLLRVLGLVERPTRGTVELDGTVVSGLPHRALRRLRRHRVALVAQNPVENLLPQLTVRDNLRAAAQSAHRPAPEPSLLDRLGLAGTAGWRITALSGGQQQRLALGCALVRGAGVVLADEPTSQLDAKSAGLVVDALADLAGAMTVVVASHDPRLVAAADRVVRLHDGRLREGS</sequence>
<feature type="domain" description="ABC transporter" evidence="3">
    <location>
        <begin position="10"/>
        <end position="224"/>
    </location>
</feature>
<dbReference type="GO" id="GO:0005886">
    <property type="term" value="C:plasma membrane"/>
    <property type="evidence" value="ECO:0007669"/>
    <property type="project" value="TreeGrafter"/>
</dbReference>
<dbReference type="Pfam" id="PF00005">
    <property type="entry name" value="ABC_tran"/>
    <property type="match status" value="1"/>
</dbReference>
<dbReference type="SMART" id="SM00382">
    <property type="entry name" value="AAA"/>
    <property type="match status" value="1"/>
</dbReference>
<dbReference type="PANTHER" id="PTHR24220">
    <property type="entry name" value="IMPORT ATP-BINDING PROTEIN"/>
    <property type="match status" value="1"/>
</dbReference>
<keyword evidence="1" id="KW-0547">Nucleotide-binding</keyword>
<reference evidence="5" key="1">
    <citation type="submission" date="2019-04" db="EMBL/GenBank/DDBJ databases">
        <title>Draft genome sequence of Pseudonocardiaceae bacterium SL3-2-4.</title>
        <authorList>
            <person name="Ningsih F."/>
            <person name="Yokota A."/>
            <person name="Sakai Y."/>
            <person name="Nanatani K."/>
            <person name="Yabe S."/>
            <person name="Oetari A."/>
            <person name="Sjamsuridzal W."/>
        </authorList>
    </citation>
    <scope>NUCLEOTIDE SEQUENCE [LARGE SCALE GENOMIC DNA]</scope>
    <source>
        <strain evidence="5">SL3-2-4</strain>
    </source>
</reference>
<dbReference type="InterPro" id="IPR017871">
    <property type="entry name" value="ABC_transporter-like_CS"/>
</dbReference>
<dbReference type="InterPro" id="IPR015854">
    <property type="entry name" value="ABC_transpr_LolD-like"/>
</dbReference>
<protein>
    <submittedName>
        <fullName evidence="4">ABC transporter ATP-binding protein</fullName>
    </submittedName>
</protein>
<dbReference type="GO" id="GO:0005524">
    <property type="term" value="F:ATP binding"/>
    <property type="evidence" value="ECO:0007669"/>
    <property type="project" value="UniProtKB-KW"/>
</dbReference>
<dbReference type="GO" id="GO:0016887">
    <property type="term" value="F:ATP hydrolysis activity"/>
    <property type="evidence" value="ECO:0007669"/>
    <property type="project" value="InterPro"/>
</dbReference>
<dbReference type="InterPro" id="IPR003593">
    <property type="entry name" value="AAA+_ATPase"/>
</dbReference>
<dbReference type="InterPro" id="IPR027417">
    <property type="entry name" value="P-loop_NTPase"/>
</dbReference>
<keyword evidence="2 4" id="KW-0067">ATP-binding</keyword>
<dbReference type="AlphaFoldDB" id="A0A4D4J3D0"/>
<dbReference type="Proteomes" id="UP000298860">
    <property type="component" value="Unassembled WGS sequence"/>
</dbReference>
<organism evidence="4 5">
    <name type="scientific">Gandjariella thermophila</name>
    <dbReference type="NCBI Taxonomy" id="1931992"/>
    <lineage>
        <taxon>Bacteria</taxon>
        <taxon>Bacillati</taxon>
        <taxon>Actinomycetota</taxon>
        <taxon>Actinomycetes</taxon>
        <taxon>Pseudonocardiales</taxon>
        <taxon>Pseudonocardiaceae</taxon>
        <taxon>Gandjariella</taxon>
    </lineage>
</organism>
<dbReference type="PROSITE" id="PS50893">
    <property type="entry name" value="ABC_TRANSPORTER_2"/>
    <property type="match status" value="1"/>
</dbReference>
<gene>
    <name evidence="4" type="ORF">GTS_06290</name>
</gene>
<name>A0A4D4J3D0_9PSEU</name>
<dbReference type="InterPro" id="IPR003439">
    <property type="entry name" value="ABC_transporter-like_ATP-bd"/>
</dbReference>
<evidence type="ECO:0000256" key="2">
    <source>
        <dbReference type="ARBA" id="ARBA00022840"/>
    </source>
</evidence>
<comment type="caution">
    <text evidence="4">The sequence shown here is derived from an EMBL/GenBank/DDBJ whole genome shotgun (WGS) entry which is preliminary data.</text>
</comment>
<dbReference type="SUPFAM" id="SSF52540">
    <property type="entry name" value="P-loop containing nucleoside triphosphate hydrolases"/>
    <property type="match status" value="1"/>
</dbReference>
<proteinExistence type="predicted"/>
<dbReference type="Gene3D" id="3.40.50.300">
    <property type="entry name" value="P-loop containing nucleotide triphosphate hydrolases"/>
    <property type="match status" value="1"/>
</dbReference>